<accession>A0AA88A2N3</accession>
<feature type="region of interest" description="Disordered" evidence="1">
    <location>
        <begin position="93"/>
        <end position="119"/>
    </location>
</feature>
<dbReference type="PROSITE" id="PS50076">
    <property type="entry name" value="DNAJ_2"/>
    <property type="match status" value="1"/>
</dbReference>
<dbReference type="Pfam" id="PF00226">
    <property type="entry name" value="DnaJ"/>
    <property type="match status" value="1"/>
</dbReference>
<dbReference type="EMBL" id="BTGU01000004">
    <property type="protein sequence ID" value="GMN33126.1"/>
    <property type="molecule type" value="Genomic_DNA"/>
</dbReference>
<dbReference type="InterPro" id="IPR001623">
    <property type="entry name" value="DnaJ_domain"/>
</dbReference>
<dbReference type="PANTHER" id="PTHR45376">
    <property type="entry name" value="CHAPERONE DNAJ-DOMAIN SUPERFAMILY PROTEIN-RELATED"/>
    <property type="match status" value="1"/>
</dbReference>
<name>A0AA88A2N3_FICCA</name>
<dbReference type="CDD" id="cd06257">
    <property type="entry name" value="DnaJ"/>
    <property type="match status" value="1"/>
</dbReference>
<protein>
    <recommendedName>
        <fullName evidence="2">J domain-containing protein</fullName>
    </recommendedName>
</protein>
<evidence type="ECO:0000259" key="2">
    <source>
        <dbReference type="PROSITE" id="PS50076"/>
    </source>
</evidence>
<organism evidence="3 4">
    <name type="scientific">Ficus carica</name>
    <name type="common">Common fig</name>
    <dbReference type="NCBI Taxonomy" id="3494"/>
    <lineage>
        <taxon>Eukaryota</taxon>
        <taxon>Viridiplantae</taxon>
        <taxon>Streptophyta</taxon>
        <taxon>Embryophyta</taxon>
        <taxon>Tracheophyta</taxon>
        <taxon>Spermatophyta</taxon>
        <taxon>Magnoliopsida</taxon>
        <taxon>eudicotyledons</taxon>
        <taxon>Gunneridae</taxon>
        <taxon>Pentapetalae</taxon>
        <taxon>rosids</taxon>
        <taxon>fabids</taxon>
        <taxon>Rosales</taxon>
        <taxon>Moraceae</taxon>
        <taxon>Ficeae</taxon>
        <taxon>Ficus</taxon>
    </lineage>
</organism>
<gene>
    <name evidence="3" type="ORF">TIFTF001_003985</name>
</gene>
<feature type="domain" description="J" evidence="2">
    <location>
        <begin position="114"/>
        <end position="175"/>
    </location>
</feature>
<proteinExistence type="predicted"/>
<dbReference type="PANTHER" id="PTHR45376:SF5">
    <property type="entry name" value="CHAPERONE DNAJ-DOMAIN SUPERFAMILY PROTEIN"/>
    <property type="match status" value="1"/>
</dbReference>
<keyword evidence="4" id="KW-1185">Reference proteome</keyword>
<dbReference type="SUPFAM" id="SSF46565">
    <property type="entry name" value="Chaperone J-domain"/>
    <property type="match status" value="1"/>
</dbReference>
<evidence type="ECO:0000313" key="3">
    <source>
        <dbReference type="EMBL" id="GMN33126.1"/>
    </source>
</evidence>
<evidence type="ECO:0000313" key="4">
    <source>
        <dbReference type="Proteomes" id="UP001187192"/>
    </source>
</evidence>
<comment type="caution">
    <text evidence="3">The sequence shown here is derived from an EMBL/GenBank/DDBJ whole genome shotgun (WGS) entry which is preliminary data.</text>
</comment>
<dbReference type="Gene3D" id="1.10.287.110">
    <property type="entry name" value="DnaJ domain"/>
    <property type="match status" value="1"/>
</dbReference>
<dbReference type="Proteomes" id="UP001187192">
    <property type="component" value="Unassembled WGS sequence"/>
</dbReference>
<reference evidence="3" key="1">
    <citation type="submission" date="2023-07" db="EMBL/GenBank/DDBJ databases">
        <title>draft genome sequence of fig (Ficus carica).</title>
        <authorList>
            <person name="Takahashi T."/>
            <person name="Nishimura K."/>
        </authorList>
    </citation>
    <scope>NUCLEOTIDE SEQUENCE</scope>
</reference>
<dbReference type="SMART" id="SM00271">
    <property type="entry name" value="DnaJ"/>
    <property type="match status" value="1"/>
</dbReference>
<dbReference type="InterPro" id="IPR036869">
    <property type="entry name" value="J_dom_sf"/>
</dbReference>
<dbReference type="AlphaFoldDB" id="A0AA88A2N3"/>
<evidence type="ECO:0000256" key="1">
    <source>
        <dbReference type="SAM" id="MobiDB-lite"/>
    </source>
</evidence>
<sequence length="177" mass="20198">MLRIATKSLYGLREGFTGGVKKVSLTTDVVCKCLDTQPLYFLGAELYFYEHNETTFGKKWSRWSFNSREETFFRSSASEFEWREHSSWKYRSRTWGSSSDSESDDESLTVGSSSDRTVLGLPRTGPLKLEDVKMAFRLSALKWHPDKHPGPSQAMAEEKFKHCVDAYNSLCKVVSPA</sequence>